<evidence type="ECO:0000256" key="1">
    <source>
        <dbReference type="ARBA" id="ARBA00004479"/>
    </source>
</evidence>
<organism evidence="12 13">
    <name type="scientific">Priapulus caudatus</name>
    <name type="common">Priapulid worm</name>
    <dbReference type="NCBI Taxonomy" id="37621"/>
    <lineage>
        <taxon>Eukaryota</taxon>
        <taxon>Metazoa</taxon>
        <taxon>Ecdysozoa</taxon>
        <taxon>Scalidophora</taxon>
        <taxon>Priapulida</taxon>
        <taxon>Priapulimorpha</taxon>
        <taxon>Priapulimorphida</taxon>
        <taxon>Priapulidae</taxon>
        <taxon>Priapulus</taxon>
    </lineage>
</organism>
<name>A0ABM1E1J8_PRICU</name>
<evidence type="ECO:0000256" key="9">
    <source>
        <dbReference type="SAM" id="Phobius"/>
    </source>
</evidence>
<evidence type="ECO:0000256" key="6">
    <source>
        <dbReference type="ARBA" id="ARBA00023136"/>
    </source>
</evidence>
<accession>A0ABM1E1J8</accession>
<dbReference type="SMART" id="SM01190">
    <property type="entry name" value="EMP24_GP25L"/>
    <property type="match status" value="1"/>
</dbReference>
<protein>
    <submittedName>
        <fullName evidence="13">Transmembrane emp24 domain-containing protein 7-like</fullName>
    </submittedName>
</protein>
<feature type="chain" id="PRO_5046568016" evidence="10">
    <location>
        <begin position="21"/>
        <end position="210"/>
    </location>
</feature>
<gene>
    <name evidence="13" type="primary">LOC106808031</name>
</gene>
<dbReference type="Pfam" id="PF01105">
    <property type="entry name" value="EMP24_GP25L"/>
    <property type="match status" value="1"/>
</dbReference>
<dbReference type="InterPro" id="IPR036598">
    <property type="entry name" value="GOLD_dom_sf"/>
</dbReference>
<feature type="domain" description="GOLD" evidence="11">
    <location>
        <begin position="32"/>
        <end position="114"/>
    </location>
</feature>
<dbReference type="InterPro" id="IPR009038">
    <property type="entry name" value="GOLD_dom"/>
</dbReference>
<evidence type="ECO:0000313" key="12">
    <source>
        <dbReference type="Proteomes" id="UP000695022"/>
    </source>
</evidence>
<proteinExistence type="inferred from homology"/>
<dbReference type="Proteomes" id="UP000695022">
    <property type="component" value="Unplaced"/>
</dbReference>
<evidence type="ECO:0000256" key="10">
    <source>
        <dbReference type="SAM" id="SignalP"/>
    </source>
</evidence>
<dbReference type="GeneID" id="106808031"/>
<keyword evidence="5 9" id="KW-1133">Transmembrane helix</keyword>
<evidence type="ECO:0000313" key="13">
    <source>
        <dbReference type="RefSeq" id="XP_014666069.1"/>
    </source>
</evidence>
<evidence type="ECO:0000256" key="2">
    <source>
        <dbReference type="ARBA" id="ARBA00007104"/>
    </source>
</evidence>
<dbReference type="RefSeq" id="XP_014666069.1">
    <property type="nucleotide sequence ID" value="XM_014810583.1"/>
</dbReference>
<feature type="transmembrane region" description="Helical" evidence="9">
    <location>
        <begin position="175"/>
        <end position="195"/>
    </location>
</feature>
<sequence length="210" mass="23970">MNKFTYITFCGLFLLSAVTASELTFELPDSAKQCFHEVIDTGVQCTVEFQVVTGGQYDVDMHVEAPNKEILYNVVKKQYDSFTWTTNQPGVYTVCFSNEFSTFTHKLVYLDFQVGDDPPLFPLNDERVTAMTLMESSSEAVHSSLRDMVDYQTHHRLRETQGRKRAEDLSSRVQWYSIGQSIVIVSIMCGQVLVLRSFFSEKKPLKNVST</sequence>
<feature type="signal peptide" evidence="10">
    <location>
        <begin position="1"/>
        <end position="20"/>
    </location>
</feature>
<dbReference type="PROSITE" id="PS50866">
    <property type="entry name" value="GOLD"/>
    <property type="match status" value="1"/>
</dbReference>
<keyword evidence="12" id="KW-1185">Reference proteome</keyword>
<dbReference type="Gene3D" id="2.60.120.680">
    <property type="entry name" value="GOLD domain"/>
    <property type="match status" value="1"/>
</dbReference>
<keyword evidence="3 8" id="KW-0812">Transmembrane</keyword>
<evidence type="ECO:0000256" key="5">
    <source>
        <dbReference type="ARBA" id="ARBA00022989"/>
    </source>
</evidence>
<dbReference type="InterPro" id="IPR015720">
    <property type="entry name" value="Emp24-like"/>
</dbReference>
<dbReference type="SUPFAM" id="SSF101576">
    <property type="entry name" value="Supernatant protein factor (SPF), C-terminal domain"/>
    <property type="match status" value="1"/>
</dbReference>
<evidence type="ECO:0000256" key="3">
    <source>
        <dbReference type="ARBA" id="ARBA00022692"/>
    </source>
</evidence>
<comment type="subcellular location">
    <subcellularLocation>
        <location evidence="7">Endomembrane system</location>
        <topology evidence="7">Single-pass membrane protein</topology>
    </subcellularLocation>
    <subcellularLocation>
        <location evidence="1 8">Membrane</location>
        <topology evidence="1 8">Single-pass type I membrane protein</topology>
    </subcellularLocation>
</comment>
<evidence type="ECO:0000256" key="8">
    <source>
        <dbReference type="RuleBase" id="RU003827"/>
    </source>
</evidence>
<dbReference type="PANTHER" id="PTHR22811">
    <property type="entry name" value="TRANSMEMBRANE EMP24 DOMAIN-CONTAINING PROTEIN"/>
    <property type="match status" value="1"/>
</dbReference>
<comment type="similarity">
    <text evidence="2 8">Belongs to the EMP24/GP25L family.</text>
</comment>
<reference evidence="13" key="1">
    <citation type="submission" date="2025-08" db="UniProtKB">
        <authorList>
            <consortium name="RefSeq"/>
        </authorList>
    </citation>
    <scope>IDENTIFICATION</scope>
</reference>
<evidence type="ECO:0000256" key="7">
    <source>
        <dbReference type="ARBA" id="ARBA00037847"/>
    </source>
</evidence>
<keyword evidence="4 10" id="KW-0732">Signal</keyword>
<evidence type="ECO:0000259" key="11">
    <source>
        <dbReference type="PROSITE" id="PS50866"/>
    </source>
</evidence>
<evidence type="ECO:0000256" key="4">
    <source>
        <dbReference type="ARBA" id="ARBA00022729"/>
    </source>
</evidence>
<keyword evidence="6 9" id="KW-0472">Membrane</keyword>